<feature type="compositionally biased region" description="Acidic residues" evidence="8">
    <location>
        <begin position="505"/>
        <end position="514"/>
    </location>
</feature>
<evidence type="ECO:0000256" key="2">
    <source>
        <dbReference type="ARBA" id="ARBA00006924"/>
    </source>
</evidence>
<evidence type="ECO:0000256" key="5">
    <source>
        <dbReference type="ARBA" id="ARBA00022833"/>
    </source>
</evidence>
<reference evidence="11" key="1">
    <citation type="submission" date="2017-01" db="EMBL/GenBank/DDBJ databases">
        <authorList>
            <person name="Wang Y."/>
            <person name="White M."/>
            <person name="Kvist S."/>
            <person name="Moncalvo J.-M."/>
        </authorList>
    </citation>
    <scope>NUCLEOTIDE SEQUENCE [LARGE SCALE GENOMIC DNA]</scope>
    <source>
        <strain evidence="11">COL-18-3</strain>
    </source>
</reference>
<comment type="similarity">
    <text evidence="2">Belongs to the sirtuin family. Class I subfamily.</text>
</comment>
<dbReference type="OrthoDB" id="420264at2759"/>
<dbReference type="GO" id="GO:0005634">
    <property type="term" value="C:nucleus"/>
    <property type="evidence" value="ECO:0007669"/>
    <property type="project" value="TreeGrafter"/>
</dbReference>
<dbReference type="GO" id="GO:0046970">
    <property type="term" value="F:histone H4K16 deacetylase activity, NAD-dependent"/>
    <property type="evidence" value="ECO:0007669"/>
    <property type="project" value="TreeGrafter"/>
</dbReference>
<feature type="region of interest" description="Disordered" evidence="8">
    <location>
        <begin position="483"/>
        <end position="514"/>
    </location>
</feature>
<feature type="binding site" evidence="7">
    <location>
        <position position="475"/>
    </location>
    <ligand>
        <name>Zn(2+)</name>
        <dbReference type="ChEBI" id="CHEBI:29105"/>
    </ligand>
</feature>
<feature type="binding site" evidence="7">
    <location>
        <position position="472"/>
    </location>
    <ligand>
        <name>Zn(2+)</name>
        <dbReference type="ChEBI" id="CHEBI:29105"/>
    </ligand>
</feature>
<dbReference type="GO" id="GO:0046872">
    <property type="term" value="F:metal ion binding"/>
    <property type="evidence" value="ECO:0007669"/>
    <property type="project" value="UniProtKB-KW"/>
</dbReference>
<evidence type="ECO:0000256" key="4">
    <source>
        <dbReference type="ARBA" id="ARBA00022723"/>
    </source>
</evidence>
<evidence type="ECO:0000256" key="6">
    <source>
        <dbReference type="ARBA" id="ARBA00023027"/>
    </source>
</evidence>
<dbReference type="EMBL" id="LSSK01000043">
    <property type="protein sequence ID" value="OMH85801.1"/>
    <property type="molecule type" value="Genomic_DNA"/>
</dbReference>
<evidence type="ECO:0000313" key="11">
    <source>
        <dbReference type="Proteomes" id="UP000188320"/>
    </source>
</evidence>
<accession>A0A1R1PXV2</accession>
<dbReference type="Gene3D" id="3.30.1600.10">
    <property type="entry name" value="SIR2/SIRT2 'Small Domain"/>
    <property type="match status" value="1"/>
</dbReference>
<feature type="binding site" evidence="7">
    <location>
        <position position="451"/>
    </location>
    <ligand>
        <name>Zn(2+)</name>
        <dbReference type="ChEBI" id="CHEBI:29105"/>
    </ligand>
</feature>
<keyword evidence="11" id="KW-1185">Reference proteome</keyword>
<dbReference type="Gene3D" id="3.40.50.1220">
    <property type="entry name" value="TPP-binding domain"/>
    <property type="match status" value="1"/>
</dbReference>
<keyword evidence="5 7" id="KW-0862">Zinc</keyword>
<evidence type="ECO:0000256" key="3">
    <source>
        <dbReference type="ARBA" id="ARBA00022679"/>
    </source>
</evidence>
<dbReference type="SUPFAM" id="SSF52467">
    <property type="entry name" value="DHS-like NAD/FAD-binding domain"/>
    <property type="match status" value="1"/>
</dbReference>
<gene>
    <name evidence="10" type="ORF">AX774_g643</name>
</gene>
<keyword evidence="3" id="KW-0808">Transferase</keyword>
<comment type="cofactor">
    <cofactor evidence="1">
        <name>Zn(2+)</name>
        <dbReference type="ChEBI" id="CHEBI:29105"/>
    </cofactor>
</comment>
<dbReference type="InterPro" id="IPR003000">
    <property type="entry name" value="Sirtuin"/>
</dbReference>
<name>A0A1R1PXV2_ZANCU</name>
<dbReference type="PANTHER" id="PTHR11085">
    <property type="entry name" value="NAD-DEPENDENT PROTEIN DEACYLASE SIRTUIN-5, MITOCHONDRIAL-RELATED"/>
    <property type="match status" value="1"/>
</dbReference>
<dbReference type="InterPro" id="IPR029035">
    <property type="entry name" value="DHS-like_NAD/FAD-binding_dom"/>
</dbReference>
<feature type="binding site" evidence="7">
    <location>
        <position position="448"/>
    </location>
    <ligand>
        <name>Zn(2+)</name>
        <dbReference type="ChEBI" id="CHEBI:29105"/>
    </ligand>
</feature>
<dbReference type="Proteomes" id="UP000188320">
    <property type="component" value="Unassembled WGS sequence"/>
</dbReference>
<feature type="compositionally biased region" description="Acidic residues" evidence="8">
    <location>
        <begin position="145"/>
        <end position="163"/>
    </location>
</feature>
<dbReference type="GO" id="GO:0070403">
    <property type="term" value="F:NAD+ binding"/>
    <property type="evidence" value="ECO:0007669"/>
    <property type="project" value="InterPro"/>
</dbReference>
<evidence type="ECO:0000256" key="1">
    <source>
        <dbReference type="ARBA" id="ARBA00001947"/>
    </source>
</evidence>
<sequence length="708" mass="81284">MGDRIGNKRNVVELDVEMGMQTGAVAENGLGDLSRSMGINENEMTVVEGKRFKNEKIHIHLQKQHNGTKQQMSMSGDDFIDTIYTGNINKNGNSMIEENREIDEVLKQVIEEKTTADLKENMDGKIEENGYGDDKTEEGEKVSEGEEEEGEEVSEGEEGEEDWGQYSKEDMKLILENKRLIQEEYGNEYESESDEEFDSELEIEGELERLQSSFNEEGEMGELMDERREFKKIETEEEARRIVGEIRQLGMEGFIGKYVKELGYSVVSLIKAIEPKAEWDFGEEEGYESMASRGQVMITILRYVLKKYLQKRQKLEQVNTVEDVLFLIRRSKKMMVLTGAGVSVSCGIPDFRSATGIYQQLAEEYGLDEPQQMFDMEYFIENPSLFYSFARQVYPDNYEPSPSHHFIKLLEEKEKLLRNYTQNIDTLEQKVGIEKVLNCHGSFNTATCIRCGYRCEGKDIKYDIMSQRVSYCKKCNTNVDGAAKERKEQEHKEDLHGGKSSGNDDGYDDDDDDEEEYGVIQGVMKPDIVFFGEKLPKEFDERLKEDLEQVDLLIVMGSSLKVAPVSEIMTHLPPQIPQIAINRTPITHMNFDAQLLGNSDEIVSYLCYRLGWNLYHPKLLGGCSLSPEYIDTVKQPISNLPDSEDSGKPKNGMQRLQDMQGLQKDTVINADNFDLYRDNLPPNWHLFEGYHLTIDDIYKYTSLFTNNY</sequence>
<dbReference type="PANTHER" id="PTHR11085:SF9">
    <property type="entry name" value="NAD-DEPENDENT PROTEIN DEACETYLASE SIRTUIN-1"/>
    <property type="match status" value="1"/>
</dbReference>
<feature type="domain" description="Deacetylase sirtuin-type" evidence="9">
    <location>
        <begin position="314"/>
        <end position="613"/>
    </location>
</feature>
<dbReference type="AlphaFoldDB" id="A0A1R1PXV2"/>
<dbReference type="Pfam" id="PF02146">
    <property type="entry name" value="SIR2"/>
    <property type="match status" value="1"/>
</dbReference>
<keyword evidence="4 7" id="KW-0479">Metal-binding</keyword>
<comment type="caution">
    <text evidence="10">The sequence shown here is derived from an EMBL/GenBank/DDBJ whole genome shotgun (WGS) entry which is preliminary data.</text>
</comment>
<dbReference type="InterPro" id="IPR050134">
    <property type="entry name" value="NAD-dep_sirtuin_deacylases"/>
</dbReference>
<feature type="compositionally biased region" description="Basic and acidic residues" evidence="8">
    <location>
        <begin position="483"/>
        <end position="497"/>
    </location>
</feature>
<protein>
    <submittedName>
        <fullName evidence="10">NAD-dependent histone deacetylase Sir2</fullName>
    </submittedName>
</protein>
<feature type="compositionally biased region" description="Basic and acidic residues" evidence="8">
    <location>
        <begin position="123"/>
        <end position="144"/>
    </location>
</feature>
<dbReference type="PROSITE" id="PS50305">
    <property type="entry name" value="SIRTUIN"/>
    <property type="match status" value="1"/>
</dbReference>
<evidence type="ECO:0000256" key="7">
    <source>
        <dbReference type="PROSITE-ProRule" id="PRU00236"/>
    </source>
</evidence>
<feature type="region of interest" description="Disordered" evidence="8">
    <location>
        <begin position="123"/>
        <end position="166"/>
    </location>
</feature>
<dbReference type="InterPro" id="IPR026591">
    <property type="entry name" value="Sirtuin_cat_small_dom_sf"/>
</dbReference>
<dbReference type="InterPro" id="IPR026590">
    <property type="entry name" value="Ssirtuin_cat_dom"/>
</dbReference>
<evidence type="ECO:0000256" key="8">
    <source>
        <dbReference type="SAM" id="MobiDB-lite"/>
    </source>
</evidence>
<proteinExistence type="inferred from homology"/>
<feature type="active site" description="Proton acceptor" evidence="7">
    <location>
        <position position="440"/>
    </location>
</feature>
<evidence type="ECO:0000313" key="10">
    <source>
        <dbReference type="EMBL" id="OMH85801.1"/>
    </source>
</evidence>
<evidence type="ECO:0000259" key="9">
    <source>
        <dbReference type="PROSITE" id="PS50305"/>
    </source>
</evidence>
<organism evidence="10 11">
    <name type="scientific">Zancudomyces culisetae</name>
    <name type="common">Gut fungus</name>
    <name type="synonym">Smittium culisetae</name>
    <dbReference type="NCBI Taxonomy" id="1213189"/>
    <lineage>
        <taxon>Eukaryota</taxon>
        <taxon>Fungi</taxon>
        <taxon>Fungi incertae sedis</taxon>
        <taxon>Zoopagomycota</taxon>
        <taxon>Kickxellomycotina</taxon>
        <taxon>Harpellomycetes</taxon>
        <taxon>Harpellales</taxon>
        <taxon>Legeriomycetaceae</taxon>
        <taxon>Zancudomyces</taxon>
    </lineage>
</organism>
<keyword evidence="6" id="KW-0520">NAD</keyword>